<dbReference type="SUPFAM" id="SSF52425">
    <property type="entry name" value="Cryptochrome/photolyase, N-terminal domain"/>
    <property type="match status" value="1"/>
</dbReference>
<organism evidence="3">
    <name type="scientific">Selaginella moellendorffii</name>
    <name type="common">Spikemoss</name>
    <dbReference type="NCBI Taxonomy" id="88036"/>
    <lineage>
        <taxon>Eukaryota</taxon>
        <taxon>Viridiplantae</taxon>
        <taxon>Streptophyta</taxon>
        <taxon>Embryophyta</taxon>
        <taxon>Tracheophyta</taxon>
        <taxon>Lycopodiopsida</taxon>
        <taxon>Selaginellales</taxon>
        <taxon>Selaginellaceae</taxon>
        <taxon>Selaginella</taxon>
    </lineage>
</organism>
<dbReference type="AlphaFoldDB" id="D8SV55"/>
<dbReference type="Gramene" id="EFJ11736">
    <property type="protein sequence ID" value="EFJ11736"/>
    <property type="gene ID" value="SELMODRAFT_426049"/>
</dbReference>
<accession>D8SV55</accession>
<reference evidence="2 3" key="1">
    <citation type="journal article" date="2011" name="Science">
        <title>The Selaginella genome identifies genetic changes associated with the evolution of vascular plants.</title>
        <authorList>
            <person name="Banks J.A."/>
            <person name="Nishiyama T."/>
            <person name="Hasebe M."/>
            <person name="Bowman J.L."/>
            <person name="Gribskov M."/>
            <person name="dePamphilis C."/>
            <person name="Albert V.A."/>
            <person name="Aono N."/>
            <person name="Aoyama T."/>
            <person name="Ambrose B.A."/>
            <person name="Ashton N.W."/>
            <person name="Axtell M.J."/>
            <person name="Barker E."/>
            <person name="Barker M.S."/>
            <person name="Bennetzen J.L."/>
            <person name="Bonawitz N.D."/>
            <person name="Chapple C."/>
            <person name="Cheng C."/>
            <person name="Correa L.G."/>
            <person name="Dacre M."/>
            <person name="DeBarry J."/>
            <person name="Dreyer I."/>
            <person name="Elias M."/>
            <person name="Engstrom E.M."/>
            <person name="Estelle M."/>
            <person name="Feng L."/>
            <person name="Finet C."/>
            <person name="Floyd S.K."/>
            <person name="Frommer W.B."/>
            <person name="Fujita T."/>
            <person name="Gramzow L."/>
            <person name="Gutensohn M."/>
            <person name="Harholt J."/>
            <person name="Hattori M."/>
            <person name="Heyl A."/>
            <person name="Hirai T."/>
            <person name="Hiwatashi Y."/>
            <person name="Ishikawa M."/>
            <person name="Iwata M."/>
            <person name="Karol K.G."/>
            <person name="Koehler B."/>
            <person name="Kolukisaoglu U."/>
            <person name="Kubo M."/>
            <person name="Kurata T."/>
            <person name="Lalonde S."/>
            <person name="Li K."/>
            <person name="Li Y."/>
            <person name="Litt A."/>
            <person name="Lyons E."/>
            <person name="Manning G."/>
            <person name="Maruyama T."/>
            <person name="Michael T.P."/>
            <person name="Mikami K."/>
            <person name="Miyazaki S."/>
            <person name="Morinaga S."/>
            <person name="Murata T."/>
            <person name="Mueller-Roeber B."/>
            <person name="Nelson D.R."/>
            <person name="Obara M."/>
            <person name="Oguri Y."/>
            <person name="Olmstead R.G."/>
            <person name="Onodera N."/>
            <person name="Petersen B.L."/>
            <person name="Pils B."/>
            <person name="Prigge M."/>
            <person name="Rensing S.A."/>
            <person name="Riano-Pachon D.M."/>
            <person name="Roberts A.W."/>
            <person name="Sato Y."/>
            <person name="Scheller H.V."/>
            <person name="Schulz B."/>
            <person name="Schulz C."/>
            <person name="Shakirov E.V."/>
            <person name="Shibagaki N."/>
            <person name="Shinohara N."/>
            <person name="Shippen D.E."/>
            <person name="Soerensen I."/>
            <person name="Sotooka R."/>
            <person name="Sugimoto N."/>
            <person name="Sugita M."/>
            <person name="Sumikawa N."/>
            <person name="Tanurdzic M."/>
            <person name="Theissen G."/>
            <person name="Ulvskov P."/>
            <person name="Wakazuki S."/>
            <person name="Weng J.K."/>
            <person name="Willats W.W."/>
            <person name="Wipf D."/>
            <person name="Wolf P.G."/>
            <person name="Yang L."/>
            <person name="Zimmer A.D."/>
            <person name="Zhu Q."/>
            <person name="Mitros T."/>
            <person name="Hellsten U."/>
            <person name="Loque D."/>
            <person name="Otillar R."/>
            <person name="Salamov A."/>
            <person name="Schmutz J."/>
            <person name="Shapiro H."/>
            <person name="Lindquist E."/>
            <person name="Lucas S."/>
            <person name="Rokhsar D."/>
            <person name="Grigoriev I.V."/>
        </authorList>
    </citation>
    <scope>NUCLEOTIDE SEQUENCE [LARGE SCALE GENOMIC DNA]</scope>
</reference>
<keyword evidence="3" id="KW-1185">Reference proteome</keyword>
<dbReference type="Proteomes" id="UP000001514">
    <property type="component" value="Unassembled WGS sequence"/>
</dbReference>
<evidence type="ECO:0000259" key="1">
    <source>
        <dbReference type="PROSITE" id="PS51645"/>
    </source>
</evidence>
<dbReference type="HOGENOM" id="CLU_302371_0_0_1"/>
<dbReference type="InterPro" id="IPR014729">
    <property type="entry name" value="Rossmann-like_a/b/a_fold"/>
</dbReference>
<dbReference type="eggNOG" id="KOG0133">
    <property type="taxonomic scope" value="Eukaryota"/>
</dbReference>
<dbReference type="InParanoid" id="D8SV55"/>
<dbReference type="Pfam" id="PF12697">
    <property type="entry name" value="Abhydrolase_6"/>
    <property type="match status" value="1"/>
</dbReference>
<sequence>MQAASTASGSRFLELRWKASKDALVPAAALPKISKKPKVSVSCSSDFFLSGRAIANAGAPAAAARNGSCRGDGDRSRKVCIVWFKKDLRMDDHPGLVAAASSGYDAVIPLFVFDPMLFRGWSQDFVEALVEAVADLKLALQAAGSDLAIRVGSAQDVMYKLVHQVNPRDVFTEDEIEEGPRKIVCDTWSVLKAKCQNEPALRQWTASLHENQDLEFISDDYRKYKAMQYSLVSPLGAPSLLPPLPGDVNKGSIPAVEDFILLVNQSQLTILKEKDAGETLMYLQRSSRTTRRRPLWLRKLNAWFPKVMANNLSGVEHDVFVGCGATDALHALRAFLQFPQPSTYNRRMTQHLQRKKDVSFRSTFGKVLALGTISLRRMHHEALLYSTSKWVSSQTVTTAIDEVKLIEWYSLLQRKTQLQEARNGWQVKTWKWRGFLIQYTTCGDEGPAVVLVHGFGAFWQHYRDNIRELAGNKNRVWAITMLGFGRSEKPGIIYTELLWAELLRDFIAEVVGEPVVLVGNSLGGYIATMVAGFWSSLVKSLVLLNTAGIVDPNYEFVAKQQCASAFKLCYPSHSERVDECILGEALRASFDPGATSVLESMFYLRLPLPLNFLLNQYEGKTLIVQGIFDPLQNAFRKARALQACSKDITVSIVNAGHCPHDEVPEEVNRIISGWVKDTSSKPVDGRAITGTRSQRILPTCWRQLASMDMLNCVHRISPLGDTVRPVWSFLLDPIWNTKSPTFMSELLVSRSVAAEASKIWNNLGFSLKTIVDGEMEFAVVSESPKHRGQGNGFYVVKLLPKKRQPNATAQGNIVLQAMHTPSDLHIHKVAFKLLMESSLFIAAAWNTTHRRNVDLGKEAMSYFNSFTAAVARSFPKPRIIQLHAFDATSHKIKGDMILSSSKSQASVGDDEQYQRVVSRMRAELAKFVILHFPKDVKELGGTLNINAKVFYENNPRGLFFHVEMSMPLRLDMRDKPEARSGFIRSFL</sequence>
<gene>
    <name evidence="2" type="ORF">SELMODRAFT_426049</name>
</gene>
<dbReference type="Gene3D" id="3.40.50.1820">
    <property type="entry name" value="alpha/beta hydrolase"/>
    <property type="match status" value="1"/>
</dbReference>
<dbReference type="SUPFAM" id="SSF53474">
    <property type="entry name" value="alpha/beta-Hydrolases"/>
    <property type="match status" value="1"/>
</dbReference>
<dbReference type="PANTHER" id="PTHR47832:SF1">
    <property type="entry name" value="DNA PHOTOLYASE"/>
    <property type="match status" value="1"/>
</dbReference>
<dbReference type="InterPro" id="IPR000073">
    <property type="entry name" value="AB_hydrolase_1"/>
</dbReference>
<dbReference type="Pfam" id="PF00875">
    <property type="entry name" value="DNA_photolyase"/>
    <property type="match status" value="1"/>
</dbReference>
<dbReference type="eggNOG" id="KOG1454">
    <property type="taxonomic scope" value="Eukaryota"/>
</dbReference>
<dbReference type="PANTHER" id="PTHR47832">
    <property type="entry name" value="DNA PHOTOLYASE"/>
    <property type="match status" value="1"/>
</dbReference>
<dbReference type="InterPro" id="IPR006050">
    <property type="entry name" value="DNA_photolyase_N"/>
</dbReference>
<dbReference type="PROSITE" id="PS51645">
    <property type="entry name" value="PHR_CRY_ALPHA_BETA"/>
    <property type="match status" value="1"/>
</dbReference>
<dbReference type="STRING" id="88036.D8SV55"/>
<dbReference type="FunCoup" id="D8SV55">
    <property type="interactions" value="925"/>
</dbReference>
<proteinExistence type="predicted"/>
<dbReference type="EMBL" id="GL377644">
    <property type="protein sequence ID" value="EFJ11736.1"/>
    <property type="molecule type" value="Genomic_DNA"/>
</dbReference>
<feature type="domain" description="Photolyase/cryptochrome alpha/beta" evidence="1">
    <location>
        <begin position="78"/>
        <end position="208"/>
    </location>
</feature>
<dbReference type="InterPro" id="IPR029058">
    <property type="entry name" value="AB_hydrolase_fold"/>
</dbReference>
<evidence type="ECO:0000313" key="2">
    <source>
        <dbReference type="EMBL" id="EFJ11736.1"/>
    </source>
</evidence>
<evidence type="ECO:0000313" key="3">
    <source>
        <dbReference type="Proteomes" id="UP000001514"/>
    </source>
</evidence>
<protein>
    <recommendedName>
        <fullName evidence="1">Photolyase/cryptochrome alpha/beta domain-containing protein</fullName>
    </recommendedName>
</protein>
<dbReference type="KEGG" id="smo:SELMODRAFT_426049"/>
<dbReference type="InterPro" id="IPR036155">
    <property type="entry name" value="Crypto/Photolyase_N_sf"/>
</dbReference>
<name>D8SV55_SELML</name>
<dbReference type="Gene3D" id="3.40.50.620">
    <property type="entry name" value="HUPs"/>
    <property type="match status" value="1"/>
</dbReference>
<dbReference type="Gene3D" id="1.25.40.80">
    <property type="match status" value="1"/>
</dbReference>